<dbReference type="InterPro" id="IPR023149">
    <property type="entry name" value="Trans_acon_MeTrfase_C"/>
</dbReference>
<dbReference type="SUPFAM" id="SSF53335">
    <property type="entry name" value="S-adenosyl-L-methionine-dependent methyltransferases"/>
    <property type="match status" value="1"/>
</dbReference>
<dbReference type="InterPro" id="IPR025714">
    <property type="entry name" value="Methyltranfer_dom"/>
</dbReference>
<accession>A0A2W6MUK0</accession>
<dbReference type="Proteomes" id="UP000249746">
    <property type="component" value="Unassembled WGS sequence"/>
</dbReference>
<sequence length="252" mass="29420">MQWDATQYLKFEKERNLAVFDLIDKIKNQNEICTILDLGCGPANSTQILQDSFKNAQILGIDNSLNMLKKAKSKNLKNCNFFQCDVNCELLELQEKFDLVFANASIHWIENQNKLFKEIAELLNENGVFAAQLPLGESSIFHQELAKLAQKYGLNSRVFYALNAYKYYDILQNYFKEIQIWQSTYYHILESLDEVIEWYKGSGLRPYLEKLDESLQTNFIKELKEQLAPFFPPQKDNSVLLPMPRLFFVARS</sequence>
<dbReference type="GO" id="GO:0030798">
    <property type="term" value="F:trans-aconitate 2-methyltransferase activity"/>
    <property type="evidence" value="ECO:0007669"/>
    <property type="project" value="InterPro"/>
</dbReference>
<dbReference type="Gene3D" id="1.10.150.290">
    <property type="entry name" value="S-adenosyl-L-methionine-dependent methyltransferases"/>
    <property type="match status" value="1"/>
</dbReference>
<feature type="domain" description="Methyltransferase" evidence="1">
    <location>
        <begin position="33"/>
        <end position="153"/>
    </location>
</feature>
<proteinExistence type="predicted"/>
<dbReference type="OrthoDB" id="9795085at2"/>
<comment type="caution">
    <text evidence="2">The sequence shown here is derived from an EMBL/GenBank/DDBJ whole genome shotgun (WGS) entry which is preliminary data.</text>
</comment>
<dbReference type="RefSeq" id="WP_111229780.1">
    <property type="nucleotide sequence ID" value="NZ_NBIU01000012.1"/>
</dbReference>
<dbReference type="AlphaFoldDB" id="A0A2W6MUK0"/>
<dbReference type="Pfam" id="PF13847">
    <property type="entry name" value="Methyltransf_31"/>
    <property type="match status" value="1"/>
</dbReference>
<organism evidence="2 3">
    <name type="scientific">Helicobacter valdiviensis</name>
    <dbReference type="NCBI Taxonomy" id="1458358"/>
    <lineage>
        <taxon>Bacteria</taxon>
        <taxon>Pseudomonadati</taxon>
        <taxon>Campylobacterota</taxon>
        <taxon>Epsilonproteobacteria</taxon>
        <taxon>Campylobacterales</taxon>
        <taxon>Helicobacteraceae</taxon>
        <taxon>Helicobacter</taxon>
    </lineage>
</organism>
<dbReference type="EMBL" id="NBIU01000012">
    <property type="protein sequence ID" value="PZT48147.1"/>
    <property type="molecule type" value="Genomic_DNA"/>
</dbReference>
<dbReference type="CDD" id="cd02440">
    <property type="entry name" value="AdoMet_MTases"/>
    <property type="match status" value="1"/>
</dbReference>
<evidence type="ECO:0000259" key="1">
    <source>
        <dbReference type="Pfam" id="PF13847"/>
    </source>
</evidence>
<keyword evidence="3" id="KW-1185">Reference proteome</keyword>
<protein>
    <recommendedName>
        <fullName evidence="1">Methyltransferase domain-containing protein</fullName>
    </recommendedName>
</protein>
<dbReference type="Gene3D" id="3.40.50.150">
    <property type="entry name" value="Vaccinia Virus protein VP39"/>
    <property type="match status" value="1"/>
</dbReference>
<gene>
    <name evidence="2" type="ORF">B6S12_05350</name>
</gene>
<reference evidence="2 3" key="1">
    <citation type="submission" date="2017-03" db="EMBL/GenBank/DDBJ databases">
        <title>Genomic and clinical evidence uncovers the enterohepatic species Helicobacter valdiviensis as a potential human intestinal pathogen.</title>
        <authorList>
            <person name="Fresia P."/>
            <person name="Jara R."/>
            <person name="Sierra R."/>
            <person name="Ferres I."/>
            <person name="Greif G."/>
            <person name="Iraola G."/>
            <person name="Collado L."/>
        </authorList>
    </citation>
    <scope>NUCLEOTIDE SEQUENCE [LARGE SCALE GENOMIC DNA]</scope>
    <source>
        <strain evidence="2 3">WBE14</strain>
    </source>
</reference>
<dbReference type="InterPro" id="IPR029063">
    <property type="entry name" value="SAM-dependent_MTases_sf"/>
</dbReference>
<dbReference type="PANTHER" id="PTHR43861">
    <property type="entry name" value="TRANS-ACONITATE 2-METHYLTRANSFERASE-RELATED"/>
    <property type="match status" value="1"/>
</dbReference>
<name>A0A2W6MUK0_9HELI</name>
<dbReference type="PANTHER" id="PTHR43861:SF1">
    <property type="entry name" value="TRANS-ACONITATE 2-METHYLTRANSFERASE"/>
    <property type="match status" value="1"/>
</dbReference>
<evidence type="ECO:0000313" key="3">
    <source>
        <dbReference type="Proteomes" id="UP000249746"/>
    </source>
</evidence>
<evidence type="ECO:0000313" key="2">
    <source>
        <dbReference type="EMBL" id="PZT48147.1"/>
    </source>
</evidence>